<dbReference type="EMBL" id="JABFTP020000103">
    <property type="protein sequence ID" value="KAL3277613.1"/>
    <property type="molecule type" value="Genomic_DNA"/>
</dbReference>
<dbReference type="CDD" id="cd13969">
    <property type="entry name" value="ADCK1-like"/>
    <property type="match status" value="1"/>
</dbReference>
<dbReference type="InterPro" id="IPR011009">
    <property type="entry name" value="Kinase-like_dom_sf"/>
</dbReference>
<dbReference type="Proteomes" id="UP001516400">
    <property type="component" value="Unassembled WGS sequence"/>
</dbReference>
<reference evidence="3 4" key="1">
    <citation type="journal article" date="2021" name="BMC Biol.">
        <title>Horizontally acquired antibacterial genes associated with adaptive radiation of ladybird beetles.</title>
        <authorList>
            <person name="Li H.S."/>
            <person name="Tang X.F."/>
            <person name="Huang Y.H."/>
            <person name="Xu Z.Y."/>
            <person name="Chen M.L."/>
            <person name="Du X.Y."/>
            <person name="Qiu B.Y."/>
            <person name="Chen P.T."/>
            <person name="Zhang W."/>
            <person name="Slipinski A."/>
            <person name="Escalona H.E."/>
            <person name="Waterhouse R.M."/>
            <person name="Zwick A."/>
            <person name="Pang H."/>
        </authorList>
    </citation>
    <scope>NUCLEOTIDE SEQUENCE [LARGE SCALE GENOMIC DNA]</scope>
    <source>
        <strain evidence="3">SYSU2018</strain>
    </source>
</reference>
<comment type="similarity">
    <text evidence="1">Belongs to the protein kinase superfamily. ADCK protein kinase family.</text>
</comment>
<dbReference type="InterPro" id="IPR004147">
    <property type="entry name" value="ABC1_dom"/>
</dbReference>
<gene>
    <name evidence="3" type="ORF">HHI36_012955</name>
</gene>
<keyword evidence="4" id="KW-1185">Reference proteome</keyword>
<dbReference type="PANTHER" id="PTHR43173">
    <property type="entry name" value="ABC1 FAMILY PROTEIN"/>
    <property type="match status" value="1"/>
</dbReference>
<protein>
    <recommendedName>
        <fullName evidence="2">ABC1 atypical kinase-like domain-containing protein</fullName>
    </recommendedName>
</protein>
<dbReference type="InterPro" id="IPR045307">
    <property type="entry name" value="ADCK1_dom"/>
</dbReference>
<evidence type="ECO:0000256" key="1">
    <source>
        <dbReference type="ARBA" id="ARBA00009670"/>
    </source>
</evidence>
<dbReference type="SUPFAM" id="SSF56112">
    <property type="entry name" value="Protein kinase-like (PK-like)"/>
    <property type="match status" value="1"/>
</dbReference>
<dbReference type="Pfam" id="PF03109">
    <property type="entry name" value="ABC1"/>
    <property type="match status" value="1"/>
</dbReference>
<evidence type="ECO:0000313" key="3">
    <source>
        <dbReference type="EMBL" id="KAL3277613.1"/>
    </source>
</evidence>
<proteinExistence type="inferred from homology"/>
<evidence type="ECO:0000259" key="2">
    <source>
        <dbReference type="Pfam" id="PF03109"/>
    </source>
</evidence>
<accession>A0ABD2NG32</accession>
<sequence length="515" mass="59297">MFSSGFRRVFKYSLVGSAFAATGYSLQQNNYDINSIGIVRLTRAAVTVFEIGSAYRNKLYKSNFEKGSNEYNDLKSKIHKKSAEKLLDLCCTNKGVYIKVGQYLATLDYILPNEFVQTMKILYSHAPKNDLKDVYKVLKEDLKKDPDELFESFNPEPIGTASLAQVHKAVLKDGRCVAVKVQHPYVQGNARVDMKTMEYLVKLMSYVFPEFRFQWLVDETKKNIPQELNFELEAKNAEKIEALFKDIRWLRVPKILWNFTTPRVLIMEFVEGGQVNDLDYIQANKIDPYDIADKLGKLYSEMIFKHGFVHSDPHPGNILISKSERGDCDITLLDHGLYAVLSDEFRFNYANFWLSILDKNRKTMRLYSKQLGIDGDLYGMFACMVTGRSWDSINKGIVVDGVATKGELDVLKKNLPSILPQMATVLDSVNRQMLLIFKTNDLIRGIEHTLKTSKKMRAFKVMSECCVNSVYDQKKVKCSSKFDKLKILLVQYWTLLKLNIYYKYLQLSTFSLRSL</sequence>
<dbReference type="AlphaFoldDB" id="A0ABD2NG32"/>
<evidence type="ECO:0000313" key="4">
    <source>
        <dbReference type="Proteomes" id="UP001516400"/>
    </source>
</evidence>
<dbReference type="Gene3D" id="1.10.510.10">
    <property type="entry name" value="Transferase(Phosphotransferase) domain 1"/>
    <property type="match status" value="1"/>
</dbReference>
<dbReference type="PANTHER" id="PTHR43173:SF19">
    <property type="entry name" value="AARF DOMAIN-CONTAINING PROTEIN KINASE 1"/>
    <property type="match status" value="1"/>
</dbReference>
<dbReference type="InterPro" id="IPR051130">
    <property type="entry name" value="Mito_struct-func_regulator"/>
</dbReference>
<organism evidence="3 4">
    <name type="scientific">Cryptolaemus montrouzieri</name>
    <dbReference type="NCBI Taxonomy" id="559131"/>
    <lineage>
        <taxon>Eukaryota</taxon>
        <taxon>Metazoa</taxon>
        <taxon>Ecdysozoa</taxon>
        <taxon>Arthropoda</taxon>
        <taxon>Hexapoda</taxon>
        <taxon>Insecta</taxon>
        <taxon>Pterygota</taxon>
        <taxon>Neoptera</taxon>
        <taxon>Endopterygota</taxon>
        <taxon>Coleoptera</taxon>
        <taxon>Polyphaga</taxon>
        <taxon>Cucujiformia</taxon>
        <taxon>Coccinelloidea</taxon>
        <taxon>Coccinellidae</taxon>
        <taxon>Scymninae</taxon>
        <taxon>Scymnini</taxon>
        <taxon>Cryptolaemus</taxon>
    </lineage>
</organism>
<feature type="domain" description="ABC1 atypical kinase-like" evidence="2">
    <location>
        <begin position="123"/>
        <end position="365"/>
    </location>
</feature>
<name>A0ABD2NG32_9CUCU</name>
<comment type="caution">
    <text evidence="3">The sequence shown here is derived from an EMBL/GenBank/DDBJ whole genome shotgun (WGS) entry which is preliminary data.</text>
</comment>